<dbReference type="SMART" id="SM01154">
    <property type="entry name" value="DUF1704"/>
    <property type="match status" value="1"/>
</dbReference>
<comment type="cofactor">
    <cofactor evidence="1">
        <name>Zn(2+)</name>
        <dbReference type="ChEBI" id="CHEBI:29105"/>
    </cofactor>
</comment>
<sequence length="499" mass="56643">MLESIKVTERLHWPKVEMSKKYILNSADKTLSPSQVYLEKLSSGVFRDLFSSGSCGYNNLLHREEAKKSPKQSPFKRPKTKVKCGATFAKRKAPSMAPKKVRLTEGVTAARSLNQASYLAVVGNAVEITSPSLPKLRETCNSGSSRTKVPSTHRAAITRELDGTKKLCILSAVKPTNVESEKVKFFKSGFSYNPQFEYSNPVSSLVLARHSNASDRFLTQAVHIMELVLQRYGSFEVFQQVTGGSLLTKSRIWHNVKKYMEKEGCLGEIVVQVTDDLLSRASMTVVNSRPTLTINTSTAREHWLEGMLRHEIGTHYFRGINNCQQPWSRSEGRKKHSLKPLNPTEEGLASIHSVLLRKDPSLWRAALLYYTVYQASHMSFTQLFNDLGRFVQDPNTRWDYCVRAKRGQSDTAQPGCFSKDQVYLDGILKILRYRDKINFPLLMALGKVSYEDVERLKPLAHMENVRIPHFMQDQARYSQQLAKIMAVNQLTDEELRSII</sequence>
<dbReference type="PANTHER" id="PTHR31817">
    <property type="match status" value="1"/>
</dbReference>
<name>A0A4Z2BJZ9_9TELE</name>
<evidence type="ECO:0000313" key="6">
    <source>
        <dbReference type="Proteomes" id="UP000516260"/>
    </source>
</evidence>
<keyword evidence="2" id="KW-0645">Protease</keyword>
<gene>
    <name evidence="5" type="ORF">fugu_018093</name>
</gene>
<dbReference type="Proteomes" id="UP000516260">
    <property type="component" value="Chromosome 20"/>
</dbReference>
<comment type="caution">
    <text evidence="5">The sequence shown here is derived from an EMBL/GenBank/DDBJ whole genome shotgun (WGS) entry which is preliminary data.</text>
</comment>
<keyword evidence="4" id="KW-0482">Metalloprotease</keyword>
<dbReference type="PANTHER" id="PTHR31817:SF3">
    <property type="entry name" value="TYROSINE CARBOXYPEPTIDASE MATCAP2-RELATED"/>
    <property type="match status" value="1"/>
</dbReference>
<keyword evidence="3" id="KW-0378">Hydrolase</keyword>
<evidence type="ECO:0000256" key="3">
    <source>
        <dbReference type="ARBA" id="ARBA00022801"/>
    </source>
</evidence>
<dbReference type="GO" id="GO:0006508">
    <property type="term" value="P:proteolysis"/>
    <property type="evidence" value="ECO:0007669"/>
    <property type="project" value="UniProtKB-KW"/>
</dbReference>
<dbReference type="EMBL" id="SWLE01000013">
    <property type="protein sequence ID" value="TNM92691.1"/>
    <property type="molecule type" value="Genomic_DNA"/>
</dbReference>
<proteinExistence type="predicted"/>
<accession>A0A4Z2BJZ9</accession>
<dbReference type="GO" id="GO:0008237">
    <property type="term" value="F:metallopeptidase activity"/>
    <property type="evidence" value="ECO:0007669"/>
    <property type="project" value="UniProtKB-KW"/>
</dbReference>
<evidence type="ECO:0000313" key="5">
    <source>
        <dbReference type="EMBL" id="TNM92691.1"/>
    </source>
</evidence>
<evidence type="ECO:0000256" key="2">
    <source>
        <dbReference type="ARBA" id="ARBA00022670"/>
    </source>
</evidence>
<dbReference type="Pfam" id="PF08014">
    <property type="entry name" value="MATCAP"/>
    <property type="match status" value="1"/>
</dbReference>
<reference evidence="5 6" key="1">
    <citation type="submission" date="2019-04" db="EMBL/GenBank/DDBJ databases">
        <title>The sequence and de novo assembly of Takifugu bimaculatus genome using PacBio and Hi-C technologies.</title>
        <authorList>
            <person name="Xu P."/>
            <person name="Liu B."/>
            <person name="Zhou Z."/>
        </authorList>
    </citation>
    <scope>NUCLEOTIDE SEQUENCE [LARGE SCALE GENOMIC DNA]</scope>
    <source>
        <strain evidence="5">TB-2018</strain>
        <tissue evidence="5">Muscle</tissue>
    </source>
</reference>
<protein>
    <submittedName>
        <fullName evidence="5">Uncharacterized protein</fullName>
    </submittedName>
</protein>
<evidence type="ECO:0000256" key="1">
    <source>
        <dbReference type="ARBA" id="ARBA00001947"/>
    </source>
</evidence>
<organism evidence="5 6">
    <name type="scientific">Takifugu bimaculatus</name>
    <dbReference type="NCBI Taxonomy" id="433685"/>
    <lineage>
        <taxon>Eukaryota</taxon>
        <taxon>Metazoa</taxon>
        <taxon>Chordata</taxon>
        <taxon>Craniata</taxon>
        <taxon>Vertebrata</taxon>
        <taxon>Euteleostomi</taxon>
        <taxon>Actinopterygii</taxon>
        <taxon>Neopterygii</taxon>
        <taxon>Teleostei</taxon>
        <taxon>Neoteleostei</taxon>
        <taxon>Acanthomorphata</taxon>
        <taxon>Eupercaria</taxon>
        <taxon>Tetraodontiformes</taxon>
        <taxon>Tetradontoidea</taxon>
        <taxon>Tetraodontidae</taxon>
        <taxon>Takifugu</taxon>
    </lineage>
</organism>
<evidence type="ECO:0000256" key="4">
    <source>
        <dbReference type="ARBA" id="ARBA00023049"/>
    </source>
</evidence>
<keyword evidence="6" id="KW-1185">Reference proteome</keyword>
<dbReference type="InterPro" id="IPR012548">
    <property type="entry name" value="MATCAP"/>
</dbReference>
<dbReference type="AlphaFoldDB" id="A0A4Z2BJZ9"/>